<dbReference type="eggNOG" id="KOG0598">
    <property type="taxonomic scope" value="Eukaryota"/>
</dbReference>
<keyword evidence="2" id="KW-0597">Phosphoprotein</keyword>
<feature type="domain" description="Protein kinase" evidence="8">
    <location>
        <begin position="163"/>
        <end position="454"/>
    </location>
</feature>
<evidence type="ECO:0000256" key="7">
    <source>
        <dbReference type="PROSITE-ProRule" id="PRU10141"/>
    </source>
</evidence>
<dbReference type="PROSITE" id="PS00107">
    <property type="entry name" value="PROTEIN_KINASE_ATP"/>
    <property type="match status" value="1"/>
</dbReference>
<evidence type="ECO:0000313" key="10">
    <source>
        <dbReference type="Proteomes" id="UP000030669"/>
    </source>
</evidence>
<gene>
    <name evidence="9" type="ORF">GLOTRDRAFT_132784</name>
</gene>
<dbReference type="Proteomes" id="UP000030669">
    <property type="component" value="Unassembled WGS sequence"/>
</dbReference>
<dbReference type="RefSeq" id="XP_007869841.1">
    <property type="nucleotide sequence ID" value="XM_007871650.1"/>
</dbReference>
<evidence type="ECO:0000256" key="4">
    <source>
        <dbReference type="ARBA" id="ARBA00022741"/>
    </source>
</evidence>
<reference evidence="9 10" key="1">
    <citation type="journal article" date="2012" name="Science">
        <title>The Paleozoic origin of enzymatic lignin decomposition reconstructed from 31 fungal genomes.</title>
        <authorList>
            <person name="Floudas D."/>
            <person name="Binder M."/>
            <person name="Riley R."/>
            <person name="Barry K."/>
            <person name="Blanchette R.A."/>
            <person name="Henrissat B."/>
            <person name="Martinez A.T."/>
            <person name="Otillar R."/>
            <person name="Spatafora J.W."/>
            <person name="Yadav J.S."/>
            <person name="Aerts A."/>
            <person name="Benoit I."/>
            <person name="Boyd A."/>
            <person name="Carlson A."/>
            <person name="Copeland A."/>
            <person name="Coutinho P.M."/>
            <person name="de Vries R.P."/>
            <person name="Ferreira P."/>
            <person name="Findley K."/>
            <person name="Foster B."/>
            <person name="Gaskell J."/>
            <person name="Glotzer D."/>
            <person name="Gorecki P."/>
            <person name="Heitman J."/>
            <person name="Hesse C."/>
            <person name="Hori C."/>
            <person name="Igarashi K."/>
            <person name="Jurgens J.A."/>
            <person name="Kallen N."/>
            <person name="Kersten P."/>
            <person name="Kohler A."/>
            <person name="Kuees U."/>
            <person name="Kumar T.K.A."/>
            <person name="Kuo A."/>
            <person name="LaButti K."/>
            <person name="Larrondo L.F."/>
            <person name="Lindquist E."/>
            <person name="Ling A."/>
            <person name="Lombard V."/>
            <person name="Lucas S."/>
            <person name="Lundell T."/>
            <person name="Martin R."/>
            <person name="McLaughlin D.J."/>
            <person name="Morgenstern I."/>
            <person name="Morin E."/>
            <person name="Murat C."/>
            <person name="Nagy L.G."/>
            <person name="Nolan M."/>
            <person name="Ohm R.A."/>
            <person name="Patyshakuliyeva A."/>
            <person name="Rokas A."/>
            <person name="Ruiz-Duenas F.J."/>
            <person name="Sabat G."/>
            <person name="Salamov A."/>
            <person name="Samejima M."/>
            <person name="Schmutz J."/>
            <person name="Slot J.C."/>
            <person name="St John F."/>
            <person name="Stenlid J."/>
            <person name="Sun H."/>
            <person name="Sun S."/>
            <person name="Syed K."/>
            <person name="Tsang A."/>
            <person name="Wiebenga A."/>
            <person name="Young D."/>
            <person name="Pisabarro A."/>
            <person name="Eastwood D.C."/>
            <person name="Martin F."/>
            <person name="Cullen D."/>
            <person name="Grigoriev I.V."/>
            <person name="Hibbett D.S."/>
        </authorList>
    </citation>
    <scope>NUCLEOTIDE SEQUENCE [LARGE SCALE GENOMIC DNA]</scope>
    <source>
        <strain evidence="9 10">ATCC 11539</strain>
    </source>
</reference>
<keyword evidence="10" id="KW-1185">Reference proteome</keyword>
<dbReference type="PROSITE" id="PS00108">
    <property type="entry name" value="PROTEIN_KINASE_ST"/>
    <property type="match status" value="1"/>
</dbReference>
<evidence type="ECO:0000259" key="8">
    <source>
        <dbReference type="PROSITE" id="PS50011"/>
    </source>
</evidence>
<dbReference type="HOGENOM" id="CLU_474106_0_0_1"/>
<keyword evidence="4 7" id="KW-0547">Nucleotide-binding</keyword>
<protein>
    <submittedName>
        <fullName evidence="9">Kinase-like protein</fullName>
    </submittedName>
</protein>
<dbReference type="Gene3D" id="1.10.510.10">
    <property type="entry name" value="Transferase(Phosphotransferase) domain 1"/>
    <property type="match status" value="1"/>
</dbReference>
<dbReference type="GO" id="GO:0004674">
    <property type="term" value="F:protein serine/threonine kinase activity"/>
    <property type="evidence" value="ECO:0007669"/>
    <property type="project" value="UniProtKB-KW"/>
</dbReference>
<dbReference type="InterPro" id="IPR017441">
    <property type="entry name" value="Protein_kinase_ATP_BS"/>
</dbReference>
<organism evidence="9 10">
    <name type="scientific">Gloeophyllum trabeum (strain ATCC 11539 / FP-39264 / Madison 617)</name>
    <name type="common">Brown rot fungus</name>
    <dbReference type="NCBI Taxonomy" id="670483"/>
    <lineage>
        <taxon>Eukaryota</taxon>
        <taxon>Fungi</taxon>
        <taxon>Dikarya</taxon>
        <taxon>Basidiomycota</taxon>
        <taxon>Agaricomycotina</taxon>
        <taxon>Agaricomycetes</taxon>
        <taxon>Gloeophyllales</taxon>
        <taxon>Gloeophyllaceae</taxon>
        <taxon>Gloeophyllum</taxon>
    </lineage>
</organism>
<evidence type="ECO:0000256" key="1">
    <source>
        <dbReference type="ARBA" id="ARBA00022527"/>
    </source>
</evidence>
<dbReference type="InterPro" id="IPR008271">
    <property type="entry name" value="Ser/Thr_kinase_AS"/>
</dbReference>
<keyword evidence="6 7" id="KW-0067">ATP-binding</keyword>
<keyword evidence="5 9" id="KW-0418">Kinase</keyword>
<name>S7PWK7_GLOTA</name>
<proteinExistence type="predicted"/>
<evidence type="ECO:0000256" key="5">
    <source>
        <dbReference type="ARBA" id="ARBA00022777"/>
    </source>
</evidence>
<dbReference type="Gene3D" id="3.30.200.20">
    <property type="entry name" value="Phosphorylase Kinase, domain 1"/>
    <property type="match status" value="1"/>
</dbReference>
<dbReference type="PANTHER" id="PTHR24351">
    <property type="entry name" value="RIBOSOMAL PROTEIN S6 KINASE"/>
    <property type="match status" value="1"/>
</dbReference>
<dbReference type="GO" id="GO:0005524">
    <property type="term" value="F:ATP binding"/>
    <property type="evidence" value="ECO:0007669"/>
    <property type="project" value="UniProtKB-UniRule"/>
</dbReference>
<dbReference type="InterPro" id="IPR011009">
    <property type="entry name" value="Kinase-like_dom_sf"/>
</dbReference>
<dbReference type="PROSITE" id="PS50011">
    <property type="entry name" value="PROTEIN_KINASE_DOM"/>
    <property type="match status" value="1"/>
</dbReference>
<feature type="binding site" evidence="7">
    <location>
        <position position="192"/>
    </location>
    <ligand>
        <name>ATP</name>
        <dbReference type="ChEBI" id="CHEBI:30616"/>
    </ligand>
</feature>
<dbReference type="STRING" id="670483.S7PWK7"/>
<dbReference type="KEGG" id="gtr:GLOTRDRAFT_132784"/>
<dbReference type="SMART" id="SM00220">
    <property type="entry name" value="S_TKc"/>
    <property type="match status" value="1"/>
</dbReference>
<dbReference type="GeneID" id="19302574"/>
<evidence type="ECO:0000256" key="2">
    <source>
        <dbReference type="ARBA" id="ARBA00022553"/>
    </source>
</evidence>
<evidence type="ECO:0000256" key="3">
    <source>
        <dbReference type="ARBA" id="ARBA00022679"/>
    </source>
</evidence>
<accession>S7PWK7</accession>
<dbReference type="Pfam" id="PF00069">
    <property type="entry name" value="Pkinase"/>
    <property type="match status" value="1"/>
</dbReference>
<evidence type="ECO:0000313" key="9">
    <source>
        <dbReference type="EMBL" id="EPQ51981.1"/>
    </source>
</evidence>
<sequence>MRFTLNIFKKKAPSAAKAAPALPCDEKEVAVVKTVPVVSMSDIEREVLESIYNAYITPEVLNVKADMVFNVQGSFRQVSIEMKKDTADRMSIIVTPKRAQIAAPRSVFVKNSPKPVQLTDGSVYSITGEKPSVEYSQNDITIKGANSSDTTLVQQAVDFEKEYHTLKRIGEGAFGVVFVVQNKATTRLSAVKVLPKVRCGGDEAAHEMFMREFRAARMYGVHPFLMTLEASGHDDWGYQLMTTYCPGGDMKHELERVGAFSEARVKVYLAQLMLAVEHLHKHKIIHRDIKPANILIDVKGNAVLADLGLCHIFQKPTTEATWNPVMRQSELSSTFDSFDENFDDPSRYNCYDYAGTDGYTAPEVISQAGYTFDADIFSLGVTAFQMRCGRLPWAGEKDGHKNRMVLFNQVLREPVVFDARDKVSPNLQVVLKNMTEKDPFDRATIRDLKRKPFFRTINWGKLAKGKVRAPVIPPQCGDLPYGGDLAVVLPLGKPYTSDEDPYPEIAYRSPLVEQGPFEGARSGIFATLLRRSEKPERLPRLLQWDLIEGLTPSQWDIEYRRKRTPAFYDNDDSFC</sequence>
<dbReference type="OrthoDB" id="68483at2759"/>
<keyword evidence="3" id="KW-0808">Transferase</keyword>
<dbReference type="AlphaFoldDB" id="S7PWK7"/>
<dbReference type="SUPFAM" id="SSF56112">
    <property type="entry name" value="Protein kinase-like (PK-like)"/>
    <property type="match status" value="1"/>
</dbReference>
<dbReference type="InterPro" id="IPR000719">
    <property type="entry name" value="Prot_kinase_dom"/>
</dbReference>
<dbReference type="OMA" id="LKPNTWM"/>
<evidence type="ECO:0000256" key="6">
    <source>
        <dbReference type="ARBA" id="ARBA00022840"/>
    </source>
</evidence>
<keyword evidence="1" id="KW-0723">Serine/threonine-protein kinase</keyword>
<dbReference type="EMBL" id="KB469309">
    <property type="protein sequence ID" value="EPQ51981.1"/>
    <property type="molecule type" value="Genomic_DNA"/>
</dbReference>